<evidence type="ECO:0000259" key="5">
    <source>
        <dbReference type="Pfam" id="PF13439"/>
    </source>
</evidence>
<keyword evidence="3 6" id="KW-0808">Transferase</keyword>
<feature type="domain" description="Glycosyltransferase subfamily 4-like N-terminal" evidence="5">
    <location>
        <begin position="271"/>
        <end position="422"/>
    </location>
</feature>
<gene>
    <name evidence="6" type="ORF">KIN34_09975</name>
</gene>
<dbReference type="PANTHER" id="PTHR45947">
    <property type="entry name" value="SULFOQUINOVOSYL TRANSFERASE SQD2"/>
    <property type="match status" value="1"/>
</dbReference>
<feature type="region of interest" description="Disordered" evidence="4">
    <location>
        <begin position="1"/>
        <end position="30"/>
    </location>
</feature>
<evidence type="ECO:0000256" key="1">
    <source>
        <dbReference type="ARBA" id="ARBA00021292"/>
    </source>
</evidence>
<evidence type="ECO:0000256" key="3">
    <source>
        <dbReference type="ARBA" id="ARBA00022679"/>
    </source>
</evidence>
<organism evidence="6 7">
    <name type="scientific">Cellulomonas fulva</name>
    <dbReference type="NCBI Taxonomy" id="2835530"/>
    <lineage>
        <taxon>Bacteria</taxon>
        <taxon>Bacillati</taxon>
        <taxon>Actinomycetota</taxon>
        <taxon>Actinomycetes</taxon>
        <taxon>Micrococcales</taxon>
        <taxon>Cellulomonadaceae</taxon>
        <taxon>Cellulomonas</taxon>
    </lineage>
</organism>
<evidence type="ECO:0000313" key="6">
    <source>
        <dbReference type="EMBL" id="MBT0994614.1"/>
    </source>
</evidence>
<evidence type="ECO:0000256" key="4">
    <source>
        <dbReference type="SAM" id="MobiDB-lite"/>
    </source>
</evidence>
<dbReference type="InterPro" id="IPR050194">
    <property type="entry name" value="Glycosyltransferase_grp1"/>
</dbReference>
<feature type="region of interest" description="Disordered" evidence="4">
    <location>
        <begin position="240"/>
        <end position="263"/>
    </location>
</feature>
<dbReference type="Pfam" id="PF13692">
    <property type="entry name" value="Glyco_trans_1_4"/>
    <property type="match status" value="1"/>
</dbReference>
<dbReference type="EMBL" id="JAHBOH010000001">
    <property type="protein sequence ID" value="MBT0994614.1"/>
    <property type="molecule type" value="Genomic_DNA"/>
</dbReference>
<keyword evidence="7" id="KW-1185">Reference proteome</keyword>
<dbReference type="SUPFAM" id="SSF53756">
    <property type="entry name" value="UDP-Glycosyltransferase/glycogen phosphorylase"/>
    <property type="match status" value="1"/>
</dbReference>
<dbReference type="Pfam" id="PF13439">
    <property type="entry name" value="Glyco_transf_4"/>
    <property type="match status" value="1"/>
</dbReference>
<feature type="compositionally biased region" description="Low complexity" evidence="4">
    <location>
        <begin position="240"/>
        <end position="252"/>
    </location>
</feature>
<protein>
    <recommendedName>
        <fullName evidence="1">D-inositol 3-phosphate glycosyltransferase</fullName>
    </recommendedName>
</protein>
<dbReference type="GO" id="GO:0016757">
    <property type="term" value="F:glycosyltransferase activity"/>
    <property type="evidence" value="ECO:0007669"/>
    <property type="project" value="UniProtKB-KW"/>
</dbReference>
<proteinExistence type="predicted"/>
<keyword evidence="2 6" id="KW-0328">Glycosyltransferase</keyword>
<sequence>MPPASDPVPDEPRAAGAEPATASGTSGPAPLARLGRLARDVLPALSVARAHLGRHRTVAATRALRALPAPVRRRLAGAVGRTPGVLGALCLGADGRTSAAADALDRLAVRDGGRHAGAAAVAAVALHRADVARRALAEVPADARGRARVAALVAAEEGHLTEAVAALEDSRSPAERRLHADLAAELAVLTPGRLSARAPQHGAPRTARPAARVLHLVTNALPEVQAGYTTRTHGIATAQAAQAGQAGQAQQGEQGGRGEQGGSVHVATRLGFPVTAGHLGAPERVERDGVTYHRLLGARPLPRRADERLAADVRATTALARRLRPDVLHAHSKFLNADVALRVGADLGVPVVYEVRGFLEETWRSRGGDPAADLYRGARARETEVMLAADAVVTISAGMRDAVVARGVPADRVHVVPNAVDDRFVGPVADGRRVRGRLGVRDHEVVVGTVTTVNDYEGVDVLVAAVALLRERGLPVRLLVVGSGPALAGVRALAQELLPGAADLPGRVPFAEVPAWHAAIDVFAVPRRDLPVTSAVTPIKPLEALASGRPVVASGLPALREIVTPAWGGFATPDDETALADALETYVTDPDARRRAGAAGRAWVLAERTWRGAADQYAALYRGL</sequence>
<reference evidence="6 7" key="1">
    <citation type="submission" date="2021-05" db="EMBL/GenBank/DDBJ databases">
        <title>Description of Cellulomonas sp. DKR-3 sp. nov.</title>
        <authorList>
            <person name="Dahal R.H."/>
            <person name="Chaudhary D.K."/>
        </authorList>
    </citation>
    <scope>NUCLEOTIDE SEQUENCE [LARGE SCALE GENOMIC DNA]</scope>
    <source>
        <strain evidence="6 7">DKR-3</strain>
    </source>
</reference>
<evidence type="ECO:0000256" key="2">
    <source>
        <dbReference type="ARBA" id="ARBA00022676"/>
    </source>
</evidence>
<evidence type="ECO:0000313" key="7">
    <source>
        <dbReference type="Proteomes" id="UP000722125"/>
    </source>
</evidence>
<accession>A0ABS5TZQ7</accession>
<dbReference type="InterPro" id="IPR028098">
    <property type="entry name" value="Glyco_trans_4-like_N"/>
</dbReference>
<dbReference type="RefSeq" id="WP_214349878.1">
    <property type="nucleotide sequence ID" value="NZ_JAHBOH010000001.1"/>
</dbReference>
<dbReference type="Proteomes" id="UP000722125">
    <property type="component" value="Unassembled WGS sequence"/>
</dbReference>
<dbReference type="PANTHER" id="PTHR45947:SF3">
    <property type="entry name" value="SULFOQUINOVOSYL TRANSFERASE SQD2"/>
    <property type="match status" value="1"/>
</dbReference>
<name>A0ABS5TZQ7_9CELL</name>
<dbReference type="Gene3D" id="3.40.50.2000">
    <property type="entry name" value="Glycogen Phosphorylase B"/>
    <property type="match status" value="2"/>
</dbReference>
<comment type="caution">
    <text evidence="6">The sequence shown here is derived from an EMBL/GenBank/DDBJ whole genome shotgun (WGS) entry which is preliminary data.</text>
</comment>